<name>A0A6J4V951_9DEIN</name>
<evidence type="ECO:0000256" key="1">
    <source>
        <dbReference type="ARBA" id="ARBA00023015"/>
    </source>
</evidence>
<evidence type="ECO:0000256" key="4">
    <source>
        <dbReference type="PROSITE-ProRule" id="PRU00335"/>
    </source>
</evidence>
<sequence>MPRNYSTVEDKPLNQRQQQALARREQLLDVALRLFSSQGFAATPTKQIAKEAGVAEGLVFHYFPSKVDILKAIAETRNTFAGEVRALLEGVEEQPAREVLRGLATGWVSLVRQEGAFLSMLLAESRTNPELETTFREVVGSTVGKLAGYLTARVEAGELRAGLEVHSAALMFFSPLVVFFITRSHLSDDAWRDEASAFVEEMLEHWFVGATVREGR</sequence>
<keyword evidence="2 4" id="KW-0238">DNA-binding</keyword>
<evidence type="ECO:0000256" key="3">
    <source>
        <dbReference type="ARBA" id="ARBA00023163"/>
    </source>
</evidence>
<dbReference type="Gene3D" id="1.10.357.10">
    <property type="entry name" value="Tetracycline Repressor, domain 2"/>
    <property type="match status" value="1"/>
</dbReference>
<dbReference type="InterPro" id="IPR011075">
    <property type="entry name" value="TetR_C"/>
</dbReference>
<dbReference type="EMBL" id="CADCWP010000134">
    <property type="protein sequence ID" value="CAA9572236.1"/>
    <property type="molecule type" value="Genomic_DNA"/>
</dbReference>
<dbReference type="Pfam" id="PF16859">
    <property type="entry name" value="TetR_C_11"/>
    <property type="match status" value="1"/>
</dbReference>
<dbReference type="PRINTS" id="PR00455">
    <property type="entry name" value="HTHTETR"/>
</dbReference>
<organism evidence="6">
    <name type="scientific">uncultured Truepera sp</name>
    <dbReference type="NCBI Taxonomy" id="543023"/>
    <lineage>
        <taxon>Bacteria</taxon>
        <taxon>Thermotogati</taxon>
        <taxon>Deinococcota</taxon>
        <taxon>Deinococci</taxon>
        <taxon>Trueperales</taxon>
        <taxon>Trueperaceae</taxon>
        <taxon>Truepera</taxon>
        <taxon>environmental samples</taxon>
    </lineage>
</organism>
<dbReference type="SUPFAM" id="SSF48498">
    <property type="entry name" value="Tetracyclin repressor-like, C-terminal domain"/>
    <property type="match status" value="1"/>
</dbReference>
<dbReference type="InterPro" id="IPR009057">
    <property type="entry name" value="Homeodomain-like_sf"/>
</dbReference>
<dbReference type="SUPFAM" id="SSF46689">
    <property type="entry name" value="Homeodomain-like"/>
    <property type="match status" value="1"/>
</dbReference>
<keyword evidence="1" id="KW-0805">Transcription regulation</keyword>
<accession>A0A6J4V951</accession>
<dbReference type="PANTHER" id="PTHR30055:SF226">
    <property type="entry name" value="HTH-TYPE TRANSCRIPTIONAL REGULATOR PKSA"/>
    <property type="match status" value="1"/>
</dbReference>
<gene>
    <name evidence="6" type="ORF">AVDCRST_MAG86-1784</name>
</gene>
<evidence type="ECO:0000256" key="2">
    <source>
        <dbReference type="ARBA" id="ARBA00023125"/>
    </source>
</evidence>
<protein>
    <recommendedName>
        <fullName evidence="5">HTH tetR-type domain-containing protein</fullName>
    </recommendedName>
</protein>
<dbReference type="Gene3D" id="1.10.10.60">
    <property type="entry name" value="Homeodomain-like"/>
    <property type="match status" value="1"/>
</dbReference>
<dbReference type="PANTHER" id="PTHR30055">
    <property type="entry name" value="HTH-TYPE TRANSCRIPTIONAL REGULATOR RUTR"/>
    <property type="match status" value="1"/>
</dbReference>
<evidence type="ECO:0000259" key="5">
    <source>
        <dbReference type="PROSITE" id="PS50977"/>
    </source>
</evidence>
<dbReference type="InterPro" id="IPR001647">
    <property type="entry name" value="HTH_TetR"/>
</dbReference>
<dbReference type="InterPro" id="IPR036271">
    <property type="entry name" value="Tet_transcr_reg_TetR-rel_C_sf"/>
</dbReference>
<dbReference type="PROSITE" id="PS50977">
    <property type="entry name" value="HTH_TETR_2"/>
    <property type="match status" value="1"/>
</dbReference>
<dbReference type="Pfam" id="PF00440">
    <property type="entry name" value="TetR_N"/>
    <property type="match status" value="1"/>
</dbReference>
<evidence type="ECO:0000313" key="6">
    <source>
        <dbReference type="EMBL" id="CAA9572236.1"/>
    </source>
</evidence>
<dbReference type="GO" id="GO:0003700">
    <property type="term" value="F:DNA-binding transcription factor activity"/>
    <property type="evidence" value="ECO:0007669"/>
    <property type="project" value="TreeGrafter"/>
</dbReference>
<dbReference type="InterPro" id="IPR050109">
    <property type="entry name" value="HTH-type_TetR-like_transc_reg"/>
</dbReference>
<reference evidence="6" key="1">
    <citation type="submission" date="2020-02" db="EMBL/GenBank/DDBJ databases">
        <authorList>
            <person name="Meier V. D."/>
        </authorList>
    </citation>
    <scope>NUCLEOTIDE SEQUENCE</scope>
    <source>
        <strain evidence="6">AVDCRST_MAG86</strain>
    </source>
</reference>
<dbReference type="AlphaFoldDB" id="A0A6J4V951"/>
<feature type="domain" description="HTH tetR-type" evidence="5">
    <location>
        <begin position="21"/>
        <end position="81"/>
    </location>
</feature>
<proteinExistence type="predicted"/>
<keyword evidence="3" id="KW-0804">Transcription</keyword>
<dbReference type="GO" id="GO:0000976">
    <property type="term" value="F:transcription cis-regulatory region binding"/>
    <property type="evidence" value="ECO:0007669"/>
    <property type="project" value="TreeGrafter"/>
</dbReference>
<feature type="DNA-binding region" description="H-T-H motif" evidence="4">
    <location>
        <begin position="44"/>
        <end position="63"/>
    </location>
</feature>